<dbReference type="InterPro" id="IPR036388">
    <property type="entry name" value="WH-like_DNA-bd_sf"/>
</dbReference>
<dbReference type="GO" id="GO:0003677">
    <property type="term" value="F:DNA binding"/>
    <property type="evidence" value="ECO:0007669"/>
    <property type="project" value="UniProtKB-KW"/>
</dbReference>
<dbReference type="SMART" id="SM00895">
    <property type="entry name" value="FCD"/>
    <property type="match status" value="1"/>
</dbReference>
<dbReference type="SUPFAM" id="SSF48008">
    <property type="entry name" value="GntR ligand-binding domain-like"/>
    <property type="match status" value="1"/>
</dbReference>
<gene>
    <name evidence="5" type="primary">lutR2</name>
    <name evidence="5" type="ORF">AXFE_32830</name>
</gene>
<sequence length="262" mass="28858">MEAVKGPAERDIYMNVSVKTIEKIMGLIANGEFCPGQRPPSENELAAKFGLSRSSLREATSALVQLRVLEVRKGSGTYVSGLGPEVLMSGLGLGVDLAQGDSLIEIFEVRRLFEPVATAYAALKINEEQVSNLRHSLELMYKANNVEELIVIDFDFHEQIMAVTGNMTLCALMRGLSTKALRARIWCGIYLGGVQSFTLEQHRRIVEALAERNPTLASAASTIHVTESERWIRSLIESDQAALHALHEHSSTVKDIQSAEQH</sequence>
<dbReference type="Proteomes" id="UP000032360">
    <property type="component" value="Unassembled WGS sequence"/>
</dbReference>
<organism evidence="5 6">
    <name type="scientific">Acidithrix ferrooxidans</name>
    <dbReference type="NCBI Taxonomy" id="1280514"/>
    <lineage>
        <taxon>Bacteria</taxon>
        <taxon>Bacillati</taxon>
        <taxon>Actinomycetota</taxon>
        <taxon>Acidimicrobiia</taxon>
        <taxon>Acidimicrobiales</taxon>
        <taxon>Acidimicrobiaceae</taxon>
        <taxon>Acidithrix</taxon>
    </lineage>
</organism>
<dbReference type="PROSITE" id="PS50949">
    <property type="entry name" value="HTH_GNTR"/>
    <property type="match status" value="1"/>
</dbReference>
<dbReference type="InterPro" id="IPR000524">
    <property type="entry name" value="Tscrpt_reg_HTH_GntR"/>
</dbReference>
<dbReference type="InterPro" id="IPR011711">
    <property type="entry name" value="GntR_C"/>
</dbReference>
<keyword evidence="3" id="KW-0804">Transcription</keyword>
<dbReference type="Gene3D" id="1.10.10.10">
    <property type="entry name" value="Winged helix-like DNA-binding domain superfamily/Winged helix DNA-binding domain"/>
    <property type="match status" value="1"/>
</dbReference>
<dbReference type="EMBL" id="JXYS01000114">
    <property type="protein sequence ID" value="KJF15879.1"/>
    <property type="molecule type" value="Genomic_DNA"/>
</dbReference>
<evidence type="ECO:0000256" key="3">
    <source>
        <dbReference type="ARBA" id="ARBA00023163"/>
    </source>
</evidence>
<accession>A0A0D8HDC2</accession>
<dbReference type="GO" id="GO:0003700">
    <property type="term" value="F:DNA-binding transcription factor activity"/>
    <property type="evidence" value="ECO:0007669"/>
    <property type="project" value="InterPro"/>
</dbReference>
<evidence type="ECO:0000259" key="4">
    <source>
        <dbReference type="PROSITE" id="PS50949"/>
    </source>
</evidence>
<dbReference type="InterPro" id="IPR008920">
    <property type="entry name" value="TF_FadR/GntR_C"/>
</dbReference>
<dbReference type="InterPro" id="IPR036390">
    <property type="entry name" value="WH_DNA-bd_sf"/>
</dbReference>
<dbReference type="SUPFAM" id="SSF46785">
    <property type="entry name" value="Winged helix' DNA-binding domain"/>
    <property type="match status" value="1"/>
</dbReference>
<dbReference type="CDD" id="cd07377">
    <property type="entry name" value="WHTH_GntR"/>
    <property type="match status" value="1"/>
</dbReference>
<evidence type="ECO:0000313" key="5">
    <source>
        <dbReference type="EMBL" id="KJF15879.1"/>
    </source>
</evidence>
<protein>
    <submittedName>
        <fullName evidence="5">HTH-type transcriptional regulator LutR</fullName>
    </submittedName>
</protein>
<proteinExistence type="predicted"/>
<evidence type="ECO:0000313" key="6">
    <source>
        <dbReference type="Proteomes" id="UP000032360"/>
    </source>
</evidence>
<dbReference type="SMART" id="SM00345">
    <property type="entry name" value="HTH_GNTR"/>
    <property type="match status" value="1"/>
</dbReference>
<dbReference type="Pfam" id="PF00392">
    <property type="entry name" value="GntR"/>
    <property type="match status" value="1"/>
</dbReference>
<comment type="caution">
    <text evidence="5">The sequence shown here is derived from an EMBL/GenBank/DDBJ whole genome shotgun (WGS) entry which is preliminary data.</text>
</comment>
<evidence type="ECO:0000256" key="1">
    <source>
        <dbReference type="ARBA" id="ARBA00023015"/>
    </source>
</evidence>
<keyword evidence="2" id="KW-0238">DNA-binding</keyword>
<dbReference type="PANTHER" id="PTHR43537">
    <property type="entry name" value="TRANSCRIPTIONAL REGULATOR, GNTR FAMILY"/>
    <property type="match status" value="1"/>
</dbReference>
<dbReference type="Pfam" id="PF07729">
    <property type="entry name" value="FCD"/>
    <property type="match status" value="1"/>
</dbReference>
<name>A0A0D8HDC2_9ACTN</name>
<dbReference type="STRING" id="1280514.AXFE_32830"/>
<evidence type="ECO:0000256" key="2">
    <source>
        <dbReference type="ARBA" id="ARBA00023125"/>
    </source>
</evidence>
<feature type="domain" description="HTH gntR-type" evidence="4">
    <location>
        <begin position="14"/>
        <end position="82"/>
    </location>
</feature>
<keyword evidence="1" id="KW-0805">Transcription regulation</keyword>
<keyword evidence="6" id="KW-1185">Reference proteome</keyword>
<dbReference type="Gene3D" id="1.20.120.530">
    <property type="entry name" value="GntR ligand-binding domain-like"/>
    <property type="match status" value="1"/>
</dbReference>
<reference evidence="5 6" key="1">
    <citation type="submission" date="2015-01" db="EMBL/GenBank/DDBJ databases">
        <title>Draft genome of the acidophilic iron oxidizer Acidithrix ferrooxidans strain Py-F3.</title>
        <authorList>
            <person name="Poehlein A."/>
            <person name="Eisen S."/>
            <person name="Schloemann M."/>
            <person name="Johnson B.D."/>
            <person name="Daniel R."/>
            <person name="Muehling M."/>
        </authorList>
    </citation>
    <scope>NUCLEOTIDE SEQUENCE [LARGE SCALE GENOMIC DNA]</scope>
    <source>
        <strain evidence="5 6">Py-F3</strain>
    </source>
</reference>
<dbReference type="PANTHER" id="PTHR43537:SF5">
    <property type="entry name" value="UXU OPERON TRANSCRIPTIONAL REGULATOR"/>
    <property type="match status" value="1"/>
</dbReference>
<dbReference type="AlphaFoldDB" id="A0A0D8HDC2"/>